<keyword evidence="6" id="KW-0812">Transmembrane</keyword>
<dbReference type="GO" id="GO:0004888">
    <property type="term" value="F:transmembrane signaling receptor activity"/>
    <property type="evidence" value="ECO:0007669"/>
    <property type="project" value="InterPro"/>
</dbReference>
<dbReference type="GO" id="GO:0005886">
    <property type="term" value="C:plasma membrane"/>
    <property type="evidence" value="ECO:0007669"/>
    <property type="project" value="UniProtKB-SubCell"/>
</dbReference>
<evidence type="ECO:0000256" key="4">
    <source>
        <dbReference type="ARBA" id="ARBA00029447"/>
    </source>
</evidence>
<evidence type="ECO:0000259" key="7">
    <source>
        <dbReference type="PROSITE" id="PS50111"/>
    </source>
</evidence>
<evidence type="ECO:0000259" key="9">
    <source>
        <dbReference type="PROSITE" id="PS50885"/>
    </source>
</evidence>
<dbReference type="STRING" id="280332.CQ12_12320"/>
<dbReference type="Pfam" id="PF21689">
    <property type="entry name" value="TorS_sensor_domain"/>
    <property type="match status" value="1"/>
</dbReference>
<dbReference type="PANTHER" id="PTHR32089">
    <property type="entry name" value="METHYL-ACCEPTING CHEMOTAXIS PROTEIN MCPB"/>
    <property type="match status" value="1"/>
</dbReference>
<keyword evidence="11" id="KW-1185">Reference proteome</keyword>
<evidence type="ECO:0000313" key="11">
    <source>
        <dbReference type="Proteomes" id="UP000050863"/>
    </source>
</evidence>
<keyword evidence="2" id="KW-0997">Cell inner membrane</keyword>
<dbReference type="InterPro" id="IPR038188">
    <property type="entry name" value="TorS_sensor_sf"/>
</dbReference>
<feature type="domain" description="T-SNARE coiled-coil homology" evidence="8">
    <location>
        <begin position="604"/>
        <end position="666"/>
    </location>
</feature>
<feature type="transmembrane region" description="Helical" evidence="6">
    <location>
        <begin position="330"/>
        <end position="357"/>
    </location>
</feature>
<dbReference type="AlphaFoldDB" id="A0A0R3L8U4"/>
<evidence type="ECO:0000256" key="5">
    <source>
        <dbReference type="PROSITE-ProRule" id="PRU00284"/>
    </source>
</evidence>
<proteinExistence type="inferred from homology"/>
<keyword evidence="6" id="KW-0472">Membrane</keyword>
<dbReference type="Pfam" id="PF00672">
    <property type="entry name" value="HAMP"/>
    <property type="match status" value="1"/>
</dbReference>
<evidence type="ECO:0000256" key="2">
    <source>
        <dbReference type="ARBA" id="ARBA00022519"/>
    </source>
</evidence>
<dbReference type="OrthoDB" id="8476854at2"/>
<feature type="domain" description="Methyl-accepting transducer" evidence="7">
    <location>
        <begin position="452"/>
        <end position="688"/>
    </location>
</feature>
<feature type="transmembrane region" description="Helical" evidence="6">
    <location>
        <begin position="12"/>
        <end position="35"/>
    </location>
</feature>
<comment type="caution">
    <text evidence="10">The sequence shown here is derived from an EMBL/GenBank/DDBJ whole genome shotgun (WGS) entry which is preliminary data.</text>
</comment>
<evidence type="ECO:0000256" key="1">
    <source>
        <dbReference type="ARBA" id="ARBA00004429"/>
    </source>
</evidence>
<dbReference type="Proteomes" id="UP000050863">
    <property type="component" value="Unassembled WGS sequence"/>
</dbReference>
<dbReference type="PROSITE" id="PS50111">
    <property type="entry name" value="CHEMOTAXIS_TRANSDUC_2"/>
    <property type="match status" value="1"/>
</dbReference>
<evidence type="ECO:0000256" key="6">
    <source>
        <dbReference type="SAM" id="Phobius"/>
    </source>
</evidence>
<name>A0A0R3L8U4_9BRAD</name>
<dbReference type="InterPro" id="IPR004089">
    <property type="entry name" value="MCPsignal_dom"/>
</dbReference>
<dbReference type="Gene3D" id="1.10.287.950">
    <property type="entry name" value="Methyl-accepting chemotaxis protein"/>
    <property type="match status" value="1"/>
</dbReference>
<evidence type="ECO:0000313" key="10">
    <source>
        <dbReference type="EMBL" id="KRR03614.1"/>
    </source>
</evidence>
<dbReference type="RefSeq" id="WP_057837627.1">
    <property type="nucleotide sequence ID" value="NZ_LLXZ01000141.1"/>
</dbReference>
<reference evidence="10 11" key="1">
    <citation type="submission" date="2014-03" db="EMBL/GenBank/DDBJ databases">
        <title>Bradyrhizobium valentinum sp. nov., isolated from effective nodules of Lupinus mariae-josephae, a lupine endemic of basic-lime soils in Eastern Spain.</title>
        <authorList>
            <person name="Duran D."/>
            <person name="Rey L."/>
            <person name="Navarro A."/>
            <person name="Busquets A."/>
            <person name="Imperial J."/>
            <person name="Ruiz-Argueso T."/>
        </authorList>
    </citation>
    <scope>NUCLEOTIDE SEQUENCE [LARGE SCALE GENOMIC DNA]</scope>
    <source>
        <strain evidence="10 11">PAC68</strain>
    </source>
</reference>
<dbReference type="InterPro" id="IPR000727">
    <property type="entry name" value="T_SNARE_dom"/>
</dbReference>
<dbReference type="SMART" id="SM00304">
    <property type="entry name" value="HAMP"/>
    <property type="match status" value="1"/>
</dbReference>
<dbReference type="GO" id="GO:0006935">
    <property type="term" value="P:chemotaxis"/>
    <property type="evidence" value="ECO:0007669"/>
    <property type="project" value="InterPro"/>
</dbReference>
<dbReference type="PROSITE" id="PS50885">
    <property type="entry name" value="HAMP"/>
    <property type="match status" value="1"/>
</dbReference>
<dbReference type="Gene3D" id="6.10.340.10">
    <property type="match status" value="1"/>
</dbReference>
<dbReference type="SMART" id="SM00283">
    <property type="entry name" value="MA"/>
    <property type="match status" value="1"/>
</dbReference>
<protein>
    <recommendedName>
        <fullName evidence="12">Chemotaxis protein</fullName>
    </recommendedName>
</protein>
<accession>A0A0R3L8U4</accession>
<gene>
    <name evidence="10" type="ORF">CQ12_12320</name>
</gene>
<dbReference type="Gene3D" id="1.20.58.920">
    <property type="match status" value="1"/>
</dbReference>
<keyword evidence="6" id="KW-1133">Transmembrane helix</keyword>
<dbReference type="EMBL" id="LLXZ01000141">
    <property type="protein sequence ID" value="KRR03614.1"/>
    <property type="molecule type" value="Genomic_DNA"/>
</dbReference>
<dbReference type="InterPro" id="IPR003660">
    <property type="entry name" value="HAMP_dom"/>
</dbReference>
<dbReference type="CDD" id="cd06225">
    <property type="entry name" value="HAMP"/>
    <property type="match status" value="1"/>
</dbReference>
<dbReference type="PRINTS" id="PR00260">
    <property type="entry name" value="CHEMTRNSDUCR"/>
</dbReference>
<dbReference type="Pfam" id="PF00015">
    <property type="entry name" value="MCPsignal"/>
    <property type="match status" value="1"/>
</dbReference>
<keyword evidence="2" id="KW-1003">Cell membrane</keyword>
<dbReference type="InterPro" id="IPR004090">
    <property type="entry name" value="Chemotax_Me-accpt_rcpt"/>
</dbReference>
<feature type="domain" description="HAMP" evidence="9">
    <location>
        <begin position="359"/>
        <end position="412"/>
    </location>
</feature>
<comment type="subcellular location">
    <subcellularLocation>
        <location evidence="1">Cell inner membrane</location>
        <topology evidence="1">Multi-pass membrane protein</topology>
    </subcellularLocation>
</comment>
<evidence type="ECO:0008006" key="12">
    <source>
        <dbReference type="Google" id="ProtNLM"/>
    </source>
</evidence>
<comment type="similarity">
    <text evidence="4">Belongs to the methyl-accepting chemotaxis (MCP) protein family.</text>
</comment>
<evidence type="ECO:0000259" key="8">
    <source>
        <dbReference type="PROSITE" id="PS50192"/>
    </source>
</evidence>
<sequence length="708" mass="73467">MTSARKLGIRAKLFFAFAAVSGTTVIAGAAAWLMFSQVRDLFHGVAGRNIPEIVETLGLQTDTQALAGSAPTLLAAKSQAQRQQEMAALKARQDGIAKRLDEIARTQSDRDAIDRLKKLIAAMNTKLAALDGAVDDRLKLSARGEEIVKAAQNTQTKLNDVLLPAGEKAQADITMVSMTLGGDANQTMMTLLKLVSTQVPVSQGFADLVGFVNLASSLLDRAAVAPNADSVTALEKNFKAMSAKVEEKLDIVNTLQPTEGLAKAGEAWLKLGSGETIFEARRKELAASQLGQKLLDETRGLTGDLAKEVAAQVKAVTNKTKEATDRSDEAIGFGTSVMLMIAAISVAGAALFVWFYIGRNLVARLVGLEKTMTRLAGGDLAAEVDTRRGGDEIGQMAEALSVFREGIVQANAAAAEKAAEQDAKQRQAALIDQLTREFNDGATSALAAVSSAASRMKGSAEKMSQVAAQAKEQTGAVASASEQAAANVQTVASATEELSSSISEISRQVGESTRIAAQAVEQVAKSEVTVTELANAANRIGEVVGLINTIAAQTNLLALNATIEAARAGEAGKGFAVVASEVKSLATQTARATEGITAQVSAIQGSTQEAVDTIKGIGQIIDKMSEIATTVAAAVEEQGAATAEIARNIQQAASGTQNVSNNIVGVSNAANQTGETASDVLESSDGLAAESEALSNEVGRFLARIKAA</sequence>
<dbReference type="PANTHER" id="PTHR32089:SF112">
    <property type="entry name" value="LYSOZYME-LIKE PROTEIN-RELATED"/>
    <property type="match status" value="1"/>
</dbReference>
<evidence type="ECO:0000256" key="3">
    <source>
        <dbReference type="ARBA" id="ARBA00023224"/>
    </source>
</evidence>
<dbReference type="GO" id="GO:0007165">
    <property type="term" value="P:signal transduction"/>
    <property type="evidence" value="ECO:0007669"/>
    <property type="project" value="UniProtKB-KW"/>
</dbReference>
<keyword evidence="3 5" id="KW-0807">Transducer</keyword>
<organism evidence="10 11">
    <name type="scientific">Bradyrhizobium jicamae</name>
    <dbReference type="NCBI Taxonomy" id="280332"/>
    <lineage>
        <taxon>Bacteria</taxon>
        <taxon>Pseudomonadati</taxon>
        <taxon>Pseudomonadota</taxon>
        <taxon>Alphaproteobacteria</taxon>
        <taxon>Hyphomicrobiales</taxon>
        <taxon>Nitrobacteraceae</taxon>
        <taxon>Bradyrhizobium</taxon>
    </lineage>
</organism>
<dbReference type="SUPFAM" id="SSF58104">
    <property type="entry name" value="Methyl-accepting chemotaxis protein (MCP) signaling domain"/>
    <property type="match status" value="1"/>
</dbReference>
<dbReference type="PROSITE" id="PS50192">
    <property type="entry name" value="T_SNARE"/>
    <property type="match status" value="1"/>
</dbReference>